<feature type="region of interest" description="Disordered" evidence="1">
    <location>
        <begin position="1"/>
        <end position="26"/>
    </location>
</feature>
<keyword evidence="2" id="KW-1133">Transmembrane helix</keyword>
<keyword evidence="2" id="KW-0812">Transmembrane</keyword>
<dbReference type="GeneID" id="85323365"/>
<dbReference type="RefSeq" id="XP_060294329.1">
    <property type="nucleotide sequence ID" value="XM_060440095.1"/>
</dbReference>
<evidence type="ECO:0000313" key="3">
    <source>
        <dbReference type="EMBL" id="KAK0713006.1"/>
    </source>
</evidence>
<protein>
    <submittedName>
        <fullName evidence="3">Uncharacterized protein</fullName>
    </submittedName>
</protein>
<reference evidence="3" key="1">
    <citation type="submission" date="2023-06" db="EMBL/GenBank/DDBJ databases">
        <title>Genome-scale phylogeny and comparative genomics of the fungal order Sordariales.</title>
        <authorList>
            <consortium name="Lawrence Berkeley National Laboratory"/>
            <person name="Hensen N."/>
            <person name="Bonometti L."/>
            <person name="Westerberg I."/>
            <person name="Brannstrom I.O."/>
            <person name="Guillou S."/>
            <person name="Cros-Aarteil S."/>
            <person name="Calhoun S."/>
            <person name="Haridas S."/>
            <person name="Kuo A."/>
            <person name="Mondo S."/>
            <person name="Pangilinan J."/>
            <person name="Riley R."/>
            <person name="LaButti K."/>
            <person name="Andreopoulos B."/>
            <person name="Lipzen A."/>
            <person name="Chen C."/>
            <person name="Yanf M."/>
            <person name="Daum C."/>
            <person name="Ng V."/>
            <person name="Clum A."/>
            <person name="Steindorff A."/>
            <person name="Ohm R."/>
            <person name="Martin F."/>
            <person name="Silar P."/>
            <person name="Natvig D."/>
            <person name="Lalanne C."/>
            <person name="Gautier V."/>
            <person name="Ament-velasquez S.L."/>
            <person name="Kruys A."/>
            <person name="Hutchinson M.I."/>
            <person name="Powell A.J."/>
            <person name="Barry K."/>
            <person name="Miller A.N."/>
            <person name="Grigoriev I.V."/>
            <person name="Debuchy R."/>
            <person name="Gladieux P."/>
            <person name="Thoren M.H."/>
            <person name="Johannesson H."/>
        </authorList>
    </citation>
    <scope>NUCLEOTIDE SEQUENCE</scope>
    <source>
        <strain evidence="3">SMH2392-1A</strain>
    </source>
</reference>
<proteinExistence type="predicted"/>
<dbReference type="AlphaFoldDB" id="A0AA40ABW6"/>
<feature type="transmembrane region" description="Helical" evidence="2">
    <location>
        <begin position="63"/>
        <end position="84"/>
    </location>
</feature>
<keyword evidence="4" id="KW-1185">Reference proteome</keyword>
<comment type="caution">
    <text evidence="3">The sequence shown here is derived from an EMBL/GenBank/DDBJ whole genome shotgun (WGS) entry which is preliminary data.</text>
</comment>
<feature type="compositionally biased region" description="Low complexity" evidence="1">
    <location>
        <begin position="10"/>
        <end position="22"/>
    </location>
</feature>
<evidence type="ECO:0000256" key="2">
    <source>
        <dbReference type="SAM" id="Phobius"/>
    </source>
</evidence>
<keyword evidence="2" id="KW-0472">Membrane</keyword>
<name>A0AA40ABW6_9PEZI</name>
<dbReference type="Proteomes" id="UP001172101">
    <property type="component" value="Unassembled WGS sequence"/>
</dbReference>
<organism evidence="3 4">
    <name type="scientific">Lasiosphaeria miniovina</name>
    <dbReference type="NCBI Taxonomy" id="1954250"/>
    <lineage>
        <taxon>Eukaryota</taxon>
        <taxon>Fungi</taxon>
        <taxon>Dikarya</taxon>
        <taxon>Ascomycota</taxon>
        <taxon>Pezizomycotina</taxon>
        <taxon>Sordariomycetes</taxon>
        <taxon>Sordariomycetidae</taxon>
        <taxon>Sordariales</taxon>
        <taxon>Lasiosphaeriaceae</taxon>
        <taxon>Lasiosphaeria</taxon>
    </lineage>
</organism>
<evidence type="ECO:0000313" key="4">
    <source>
        <dbReference type="Proteomes" id="UP001172101"/>
    </source>
</evidence>
<evidence type="ECO:0000256" key="1">
    <source>
        <dbReference type="SAM" id="MobiDB-lite"/>
    </source>
</evidence>
<sequence>MAPPRKPKQSAIKSKASSSSSSELPAPFKLAPEKLKPLYSNLSKKHVYVAHVDSRPRDFKRKIFVVPVLMNVAVALLFALRMWYVAPWYLRVVTSTLGYANETTVRAADLSWRAGALLVLRRCFTFILDFSLAVFVWPWPIEFVFGPIMAKDARGTGSPVGWRWVIGFRDQEIYVRRSRSWDQALGDVTADAAEGAEGRERNVLWAHVREAMSPLLLQQKTGYLTMNADWDLDWSAMVHATTLVDTEIVPLDTFRSLVLLHHKQHGWLILELATSETPKEEERRRQVFAFRDALQALGKEDLFYRWIEIIQYETSQPGGFSTERQAEVAQKVRDLFKASGIDFDKFWKESVGTDTIDGL</sequence>
<accession>A0AA40ABW6</accession>
<dbReference type="EMBL" id="JAUIRO010000005">
    <property type="protein sequence ID" value="KAK0713006.1"/>
    <property type="molecule type" value="Genomic_DNA"/>
</dbReference>
<gene>
    <name evidence="3" type="ORF">B0T26DRAFT_677398</name>
</gene>